<evidence type="ECO:0000313" key="8">
    <source>
        <dbReference type="EMBL" id="GIH11385.1"/>
    </source>
</evidence>
<keyword evidence="4" id="KW-0411">Iron-sulfur</keyword>
<sequence>MAEPLPEQFVAVAAEDELWDGEMASYEIDGSEVLLLRLDGEYRAYNGECPHQSTPLVEGELDGYTLTCRTHEWSFDARTGAGLNPAMARLRRHEVRLSDGCVWVSRSEERGIRS</sequence>
<dbReference type="SUPFAM" id="SSF50022">
    <property type="entry name" value="ISP domain"/>
    <property type="match status" value="1"/>
</dbReference>
<comment type="similarity">
    <text evidence="6">Belongs to the bacterial ring-hydroxylating dioxygenase ferredoxin component family.</text>
</comment>
<dbReference type="GO" id="GO:0051537">
    <property type="term" value="F:2 iron, 2 sulfur cluster binding"/>
    <property type="evidence" value="ECO:0007669"/>
    <property type="project" value="UniProtKB-KW"/>
</dbReference>
<dbReference type="RefSeq" id="WP_239124532.1">
    <property type="nucleotide sequence ID" value="NZ_BONY01000131.1"/>
</dbReference>
<evidence type="ECO:0000256" key="5">
    <source>
        <dbReference type="ARBA" id="ARBA00034078"/>
    </source>
</evidence>
<dbReference type="GO" id="GO:0004497">
    <property type="term" value="F:monooxygenase activity"/>
    <property type="evidence" value="ECO:0007669"/>
    <property type="project" value="UniProtKB-ARBA"/>
</dbReference>
<dbReference type="Proteomes" id="UP000612899">
    <property type="component" value="Unassembled WGS sequence"/>
</dbReference>
<keyword evidence="9" id="KW-1185">Reference proteome</keyword>
<evidence type="ECO:0000256" key="4">
    <source>
        <dbReference type="ARBA" id="ARBA00023014"/>
    </source>
</evidence>
<organism evidence="8 9">
    <name type="scientific">Rhizocola hellebori</name>
    <dbReference type="NCBI Taxonomy" id="1392758"/>
    <lineage>
        <taxon>Bacteria</taxon>
        <taxon>Bacillati</taxon>
        <taxon>Actinomycetota</taxon>
        <taxon>Actinomycetes</taxon>
        <taxon>Micromonosporales</taxon>
        <taxon>Micromonosporaceae</taxon>
        <taxon>Rhizocola</taxon>
    </lineage>
</organism>
<dbReference type="Gene3D" id="2.102.10.10">
    <property type="entry name" value="Rieske [2Fe-2S] iron-sulphur domain"/>
    <property type="match status" value="1"/>
</dbReference>
<evidence type="ECO:0000256" key="6">
    <source>
        <dbReference type="ARBA" id="ARBA00038001"/>
    </source>
</evidence>
<keyword evidence="3" id="KW-0408">Iron</keyword>
<evidence type="ECO:0000259" key="7">
    <source>
        <dbReference type="PROSITE" id="PS51296"/>
    </source>
</evidence>
<dbReference type="GO" id="GO:0016705">
    <property type="term" value="F:oxidoreductase activity, acting on paired donors, with incorporation or reduction of molecular oxygen"/>
    <property type="evidence" value="ECO:0007669"/>
    <property type="project" value="UniProtKB-ARBA"/>
</dbReference>
<gene>
    <name evidence="8" type="ORF">Rhe02_94520</name>
</gene>
<comment type="caution">
    <text evidence="8">The sequence shown here is derived from an EMBL/GenBank/DDBJ whole genome shotgun (WGS) entry which is preliminary data.</text>
</comment>
<dbReference type="PANTHER" id="PTHR21496">
    <property type="entry name" value="FERREDOXIN-RELATED"/>
    <property type="match status" value="1"/>
</dbReference>
<dbReference type="InterPro" id="IPR017941">
    <property type="entry name" value="Rieske_2Fe-2S"/>
</dbReference>
<dbReference type="InterPro" id="IPR036922">
    <property type="entry name" value="Rieske_2Fe-2S_sf"/>
</dbReference>
<protein>
    <recommendedName>
        <fullName evidence="7">Rieske domain-containing protein</fullName>
    </recommendedName>
</protein>
<keyword evidence="2" id="KW-0479">Metal-binding</keyword>
<evidence type="ECO:0000256" key="1">
    <source>
        <dbReference type="ARBA" id="ARBA00022714"/>
    </source>
</evidence>
<dbReference type="AlphaFoldDB" id="A0A8J3QIC7"/>
<feature type="domain" description="Rieske" evidence="7">
    <location>
        <begin position="10"/>
        <end position="104"/>
    </location>
</feature>
<comment type="cofactor">
    <cofactor evidence="5">
        <name>[2Fe-2S] cluster</name>
        <dbReference type="ChEBI" id="CHEBI:190135"/>
    </cofactor>
</comment>
<name>A0A8J3QIC7_9ACTN</name>
<dbReference type="PANTHER" id="PTHR21496:SF0">
    <property type="entry name" value="RIESKE DOMAIN-CONTAINING PROTEIN"/>
    <property type="match status" value="1"/>
</dbReference>
<dbReference type="GO" id="GO:0046872">
    <property type="term" value="F:metal ion binding"/>
    <property type="evidence" value="ECO:0007669"/>
    <property type="project" value="UniProtKB-KW"/>
</dbReference>
<keyword evidence="1" id="KW-0001">2Fe-2S</keyword>
<accession>A0A8J3QIC7</accession>
<evidence type="ECO:0000256" key="2">
    <source>
        <dbReference type="ARBA" id="ARBA00022723"/>
    </source>
</evidence>
<reference evidence="8" key="1">
    <citation type="submission" date="2021-01" db="EMBL/GenBank/DDBJ databases">
        <title>Whole genome shotgun sequence of Rhizocola hellebori NBRC 109834.</title>
        <authorList>
            <person name="Komaki H."/>
            <person name="Tamura T."/>
        </authorList>
    </citation>
    <scope>NUCLEOTIDE SEQUENCE</scope>
    <source>
        <strain evidence="8">NBRC 109834</strain>
    </source>
</reference>
<dbReference type="PROSITE" id="PS51296">
    <property type="entry name" value="RIESKE"/>
    <property type="match status" value="1"/>
</dbReference>
<evidence type="ECO:0000313" key="9">
    <source>
        <dbReference type="Proteomes" id="UP000612899"/>
    </source>
</evidence>
<proteinExistence type="inferred from homology"/>
<evidence type="ECO:0000256" key="3">
    <source>
        <dbReference type="ARBA" id="ARBA00023004"/>
    </source>
</evidence>
<dbReference type="EMBL" id="BONY01000131">
    <property type="protein sequence ID" value="GIH11385.1"/>
    <property type="molecule type" value="Genomic_DNA"/>
</dbReference>
<dbReference type="Pfam" id="PF00355">
    <property type="entry name" value="Rieske"/>
    <property type="match status" value="1"/>
</dbReference>